<dbReference type="InterPro" id="IPR006684">
    <property type="entry name" value="YbgC/YbaW"/>
</dbReference>
<gene>
    <name evidence="3" type="ORF">SAMN05192534_1452</name>
</gene>
<accession>A0A1G8KC58</accession>
<dbReference type="InterPro" id="IPR029069">
    <property type="entry name" value="HotDog_dom_sf"/>
</dbReference>
<organism evidence="3 4">
    <name type="scientific">Alteribacillus persepolensis</name>
    <dbReference type="NCBI Taxonomy" id="568899"/>
    <lineage>
        <taxon>Bacteria</taxon>
        <taxon>Bacillati</taxon>
        <taxon>Bacillota</taxon>
        <taxon>Bacilli</taxon>
        <taxon>Bacillales</taxon>
        <taxon>Bacillaceae</taxon>
        <taxon>Alteribacillus</taxon>
    </lineage>
</organism>
<dbReference type="RefSeq" id="WP_091276961.1">
    <property type="nucleotide sequence ID" value="NZ_FNDK01000045.1"/>
</dbReference>
<dbReference type="Proteomes" id="UP000199163">
    <property type="component" value="Unassembled WGS sequence"/>
</dbReference>
<dbReference type="PANTHER" id="PTHR31793:SF37">
    <property type="entry name" value="ACYL-COA THIOESTER HYDROLASE YBGC"/>
    <property type="match status" value="1"/>
</dbReference>
<protein>
    <submittedName>
        <fullName evidence="3">Acyl-CoA thioester hydrolase</fullName>
    </submittedName>
</protein>
<dbReference type="GO" id="GO:0047617">
    <property type="term" value="F:fatty acyl-CoA hydrolase activity"/>
    <property type="evidence" value="ECO:0007669"/>
    <property type="project" value="TreeGrafter"/>
</dbReference>
<name>A0A1G8KC58_9BACI</name>
<dbReference type="InterPro" id="IPR050563">
    <property type="entry name" value="4-hydroxybenzoyl-CoA_TE"/>
</dbReference>
<proteinExistence type="inferred from homology"/>
<dbReference type="EMBL" id="FNDK01000045">
    <property type="protein sequence ID" value="SDI40973.1"/>
    <property type="molecule type" value="Genomic_DNA"/>
</dbReference>
<dbReference type="SUPFAM" id="SSF54637">
    <property type="entry name" value="Thioesterase/thiol ester dehydrase-isomerase"/>
    <property type="match status" value="1"/>
</dbReference>
<evidence type="ECO:0000256" key="2">
    <source>
        <dbReference type="ARBA" id="ARBA00022801"/>
    </source>
</evidence>
<sequence length="149" mass="17413">MRSNELDVLINWGDTDMAGIVYYPNYFKWFDIAGHQFFRSCQLSPLTLEKERGVILPMIDVRCTFEKPLYYDDVITIETTVSEVNRKTIKLAHEVYRGKERTGFGYELRGWVEKTDTGIQAVPIPDEIRRILEEDVHTTSQEVKPMYNA</sequence>
<dbReference type="Pfam" id="PF13279">
    <property type="entry name" value="4HBT_2"/>
    <property type="match status" value="1"/>
</dbReference>
<keyword evidence="4" id="KW-1185">Reference proteome</keyword>
<dbReference type="CDD" id="cd00586">
    <property type="entry name" value="4HBT"/>
    <property type="match status" value="1"/>
</dbReference>
<dbReference type="AlphaFoldDB" id="A0A1G8KC58"/>
<evidence type="ECO:0000256" key="1">
    <source>
        <dbReference type="ARBA" id="ARBA00005953"/>
    </source>
</evidence>
<comment type="similarity">
    <text evidence="1">Belongs to the 4-hydroxybenzoyl-CoA thioesterase family.</text>
</comment>
<dbReference type="Gene3D" id="3.10.129.10">
    <property type="entry name" value="Hotdog Thioesterase"/>
    <property type="match status" value="1"/>
</dbReference>
<reference evidence="3 4" key="1">
    <citation type="submission" date="2016-10" db="EMBL/GenBank/DDBJ databases">
        <authorList>
            <person name="de Groot N.N."/>
        </authorList>
    </citation>
    <scope>NUCLEOTIDE SEQUENCE [LARGE SCALE GENOMIC DNA]</scope>
    <source>
        <strain evidence="3 4">DSM 21632</strain>
    </source>
</reference>
<dbReference type="OrthoDB" id="9800856at2"/>
<dbReference type="PIRSF" id="PIRSF003230">
    <property type="entry name" value="YbgC"/>
    <property type="match status" value="1"/>
</dbReference>
<evidence type="ECO:0000313" key="3">
    <source>
        <dbReference type="EMBL" id="SDI40973.1"/>
    </source>
</evidence>
<dbReference type="STRING" id="568899.SAMN05192534_1452"/>
<dbReference type="PANTHER" id="PTHR31793">
    <property type="entry name" value="4-HYDROXYBENZOYL-COA THIOESTERASE FAMILY MEMBER"/>
    <property type="match status" value="1"/>
</dbReference>
<keyword evidence="2 3" id="KW-0378">Hydrolase</keyword>
<evidence type="ECO:0000313" key="4">
    <source>
        <dbReference type="Proteomes" id="UP000199163"/>
    </source>
</evidence>